<dbReference type="Gene3D" id="3.40.50.2000">
    <property type="entry name" value="Glycogen Phosphorylase B"/>
    <property type="match status" value="1"/>
</dbReference>
<evidence type="ECO:0000313" key="3">
    <source>
        <dbReference type="Proteomes" id="UP000298860"/>
    </source>
</evidence>
<reference evidence="3" key="1">
    <citation type="submission" date="2019-04" db="EMBL/GenBank/DDBJ databases">
        <title>Draft genome sequence of Pseudonocardiaceae bacterium SL3-2-4.</title>
        <authorList>
            <person name="Ningsih F."/>
            <person name="Yokota A."/>
            <person name="Sakai Y."/>
            <person name="Nanatani K."/>
            <person name="Yabe S."/>
            <person name="Oetari A."/>
            <person name="Sjamsuridzal W."/>
        </authorList>
    </citation>
    <scope>NUCLEOTIDE SEQUENCE [LARGE SCALE GENOMIC DNA]</scope>
    <source>
        <strain evidence="3">SL3-2-4</strain>
    </source>
</reference>
<dbReference type="RefSeq" id="WP_137815084.1">
    <property type="nucleotide sequence ID" value="NZ_BJFL01000020.1"/>
</dbReference>
<dbReference type="EMBL" id="BJFL01000020">
    <property type="protein sequence ID" value="GDY32044.1"/>
    <property type="molecule type" value="Genomic_DNA"/>
</dbReference>
<proteinExistence type="predicted"/>
<name>A0A4D4J929_9PSEU</name>
<dbReference type="Proteomes" id="UP000298860">
    <property type="component" value="Unassembled WGS sequence"/>
</dbReference>
<gene>
    <name evidence="2" type="ORF">GTS_36770</name>
</gene>
<evidence type="ECO:0000259" key="1">
    <source>
        <dbReference type="Pfam" id="PF04101"/>
    </source>
</evidence>
<accession>A0A4D4J929</accession>
<dbReference type="SUPFAM" id="SSF53756">
    <property type="entry name" value="UDP-Glycosyltransferase/glycogen phosphorylase"/>
    <property type="match status" value="1"/>
</dbReference>
<organism evidence="2 3">
    <name type="scientific">Gandjariella thermophila</name>
    <dbReference type="NCBI Taxonomy" id="1931992"/>
    <lineage>
        <taxon>Bacteria</taxon>
        <taxon>Bacillati</taxon>
        <taxon>Actinomycetota</taxon>
        <taxon>Actinomycetes</taxon>
        <taxon>Pseudonocardiales</taxon>
        <taxon>Pseudonocardiaceae</taxon>
        <taxon>Gandjariella</taxon>
    </lineage>
</organism>
<protein>
    <submittedName>
        <fullName evidence="2">Glycosyl transferase</fullName>
    </submittedName>
</protein>
<keyword evidence="2" id="KW-0808">Transferase</keyword>
<dbReference type="InterPro" id="IPR007235">
    <property type="entry name" value="Glyco_trans_28_C"/>
</dbReference>
<dbReference type="Pfam" id="PF04101">
    <property type="entry name" value="Glyco_tran_28_C"/>
    <property type="match status" value="1"/>
</dbReference>
<evidence type="ECO:0000313" key="2">
    <source>
        <dbReference type="EMBL" id="GDY32044.1"/>
    </source>
</evidence>
<dbReference type="GO" id="GO:0016758">
    <property type="term" value="F:hexosyltransferase activity"/>
    <property type="evidence" value="ECO:0007669"/>
    <property type="project" value="InterPro"/>
</dbReference>
<dbReference type="AlphaFoldDB" id="A0A4D4J929"/>
<feature type="domain" description="Glycosyl transferase family 28 C-terminal" evidence="1">
    <location>
        <begin position="167"/>
        <end position="316"/>
    </location>
</feature>
<keyword evidence="3" id="KW-1185">Reference proteome</keyword>
<dbReference type="OrthoDB" id="555447at2"/>
<comment type="caution">
    <text evidence="2">The sequence shown here is derived from an EMBL/GenBank/DDBJ whole genome shotgun (WGS) entry which is preliminary data.</text>
</comment>
<sequence length="324" mass="35635">MTTLLLATTGGHLAQLHGLSTRLPADGATVWVTHANEQSVSLLAEQDVEFVPYVGVRSVRGVLRCLPTAHRLWRRRKITRAVSTGSAIALGYLPYLAARGVECHYIESATRVSGPSLTGRVLQWVPGVHLYTQHPRWADRRWRYGGSEFDRYQPVAAARRLGERVRVVVTVGSATDFPFRRLIMPLVQLLAPNGPLHQATGRDVEVLWQTGDTPVDDLRIQPRPFLPARELSAALAEADIVVCHAGTGSALAVLGAGRLPLLVPRLRRYGEAVDDHQRELAAELSRRGLAVCREADEITVDDLLATLDRSVRSIPNPAPFNLRS</sequence>